<accession>A0A0F9T3F3</accession>
<gene>
    <name evidence="1" type="ORF">LCGC14_0442010</name>
</gene>
<proteinExistence type="predicted"/>
<comment type="caution">
    <text evidence="1">The sequence shown here is derived from an EMBL/GenBank/DDBJ whole genome shotgun (WGS) entry which is preliminary data.</text>
</comment>
<dbReference type="AlphaFoldDB" id="A0A0F9T3F3"/>
<sequence length="108" mass="12737">MSKKYLCKICGNFFNHVHGPELNYCSVCWRKTKTRIPDGPRLFNEEVSEKVQVNLSLTKSQKEVLVKRLDSLYPYRNPIHKLKGVSNYVRDLIFADLIKFEKDMEVEK</sequence>
<evidence type="ECO:0000313" key="1">
    <source>
        <dbReference type="EMBL" id="KKN69342.1"/>
    </source>
</evidence>
<organism evidence="1">
    <name type="scientific">marine sediment metagenome</name>
    <dbReference type="NCBI Taxonomy" id="412755"/>
    <lineage>
        <taxon>unclassified sequences</taxon>
        <taxon>metagenomes</taxon>
        <taxon>ecological metagenomes</taxon>
    </lineage>
</organism>
<name>A0A0F9T3F3_9ZZZZ</name>
<reference evidence="1" key="1">
    <citation type="journal article" date="2015" name="Nature">
        <title>Complex archaea that bridge the gap between prokaryotes and eukaryotes.</title>
        <authorList>
            <person name="Spang A."/>
            <person name="Saw J.H."/>
            <person name="Jorgensen S.L."/>
            <person name="Zaremba-Niedzwiedzka K."/>
            <person name="Martijn J."/>
            <person name="Lind A.E."/>
            <person name="van Eijk R."/>
            <person name="Schleper C."/>
            <person name="Guy L."/>
            <person name="Ettema T.J."/>
        </authorList>
    </citation>
    <scope>NUCLEOTIDE SEQUENCE</scope>
</reference>
<dbReference type="EMBL" id="LAZR01000428">
    <property type="protein sequence ID" value="KKN69342.1"/>
    <property type="molecule type" value="Genomic_DNA"/>
</dbReference>
<protein>
    <submittedName>
        <fullName evidence="1">Uncharacterized protein</fullName>
    </submittedName>
</protein>